<name>A0A1D8N4H4_YARLL</name>
<protein>
    <submittedName>
        <fullName evidence="1">Uncharacterized protein</fullName>
    </submittedName>
</protein>
<reference evidence="1 2" key="1">
    <citation type="journal article" date="2016" name="PLoS ONE">
        <title>Sequence Assembly of Yarrowia lipolytica Strain W29/CLIB89 Shows Transposable Element Diversity.</title>
        <authorList>
            <person name="Magnan C."/>
            <person name="Yu J."/>
            <person name="Chang I."/>
            <person name="Jahn E."/>
            <person name="Kanomata Y."/>
            <person name="Wu J."/>
            <person name="Zeller M."/>
            <person name="Oakes M."/>
            <person name="Baldi P."/>
            <person name="Sandmeyer S."/>
        </authorList>
    </citation>
    <scope>NUCLEOTIDE SEQUENCE [LARGE SCALE GENOMIC DNA]</scope>
    <source>
        <strain evidence="2">CLIB89(W29)</strain>
    </source>
</reference>
<dbReference type="Proteomes" id="UP000182444">
    <property type="component" value="Chromosome 1A"/>
</dbReference>
<evidence type="ECO:0000313" key="2">
    <source>
        <dbReference type="Proteomes" id="UP000182444"/>
    </source>
</evidence>
<dbReference type="AlphaFoldDB" id="A0A1D8N4H4"/>
<evidence type="ECO:0000313" key="1">
    <source>
        <dbReference type="EMBL" id="AOW00542.1"/>
    </source>
</evidence>
<organism evidence="1 2">
    <name type="scientific">Yarrowia lipolytica</name>
    <name type="common">Candida lipolytica</name>
    <dbReference type="NCBI Taxonomy" id="4952"/>
    <lineage>
        <taxon>Eukaryota</taxon>
        <taxon>Fungi</taxon>
        <taxon>Dikarya</taxon>
        <taxon>Ascomycota</taxon>
        <taxon>Saccharomycotina</taxon>
        <taxon>Dipodascomycetes</taxon>
        <taxon>Dipodascales</taxon>
        <taxon>Dipodascales incertae sedis</taxon>
        <taxon>Yarrowia</taxon>
    </lineage>
</organism>
<dbReference type="RefSeq" id="XP_068137844.1">
    <property type="nucleotide sequence ID" value="XM_068281743.1"/>
</dbReference>
<dbReference type="VEuPathDB" id="FungiDB:YALI0_A11737g"/>
<dbReference type="GeneID" id="2906216"/>
<dbReference type="EMBL" id="CP017553">
    <property type="protein sequence ID" value="AOW00542.1"/>
    <property type="molecule type" value="Genomic_DNA"/>
</dbReference>
<dbReference type="VEuPathDB" id="FungiDB:YALI1_A11905g"/>
<gene>
    <name evidence="1" type="ORF">YALI1_A11905g</name>
</gene>
<sequence length="204" mass="23237">MATIAQQNTDILLSNLNKEFPSIEEGYSQRYFTKEFRNQVIDTMQPQAEIPEQPPPGHGPDAMIPATGAVPARIYARVGNRDTVDTDITKSQLNDRLVEEALSLNIIKATDRINKNQLKKLKSKARTVLNKLTKIFDESKSVKYPYMEQMVEHILLNQIQSIEMDTNFVTEVARECLVRIIAVQPDYRVIYGMPSVVPGKDWRS</sequence>
<proteinExistence type="predicted"/>
<accession>A0A1D8N4H4</accession>